<gene>
    <name evidence="5" type="ORF">SAMN05444515_11744</name>
</gene>
<accession>A0A1H7QH68</accession>
<dbReference type="PROSITE" id="PS01156">
    <property type="entry name" value="TONB_DEPENDENT_REC_2"/>
    <property type="match status" value="1"/>
</dbReference>
<dbReference type="OrthoDB" id="9766643at2"/>
<keyword evidence="3" id="KW-0998">Cell outer membrane</keyword>
<keyword evidence="6" id="KW-1185">Reference proteome</keyword>
<keyword evidence="2" id="KW-0472">Membrane</keyword>
<keyword evidence="5" id="KW-0675">Receptor</keyword>
<evidence type="ECO:0000313" key="6">
    <source>
        <dbReference type="Proteomes" id="UP000199256"/>
    </source>
</evidence>
<evidence type="ECO:0000256" key="4">
    <source>
        <dbReference type="SAM" id="MobiDB-lite"/>
    </source>
</evidence>
<dbReference type="EMBL" id="FOAA01000017">
    <property type="protein sequence ID" value="SEL46637.1"/>
    <property type="molecule type" value="Genomic_DNA"/>
</dbReference>
<dbReference type="SUPFAM" id="SSF56935">
    <property type="entry name" value="Porins"/>
    <property type="match status" value="1"/>
</dbReference>
<dbReference type="InterPro" id="IPR036942">
    <property type="entry name" value="Beta-barrel_TonB_sf"/>
</dbReference>
<dbReference type="Proteomes" id="UP000199256">
    <property type="component" value="Unassembled WGS sequence"/>
</dbReference>
<evidence type="ECO:0000313" key="5">
    <source>
        <dbReference type="EMBL" id="SEL46637.1"/>
    </source>
</evidence>
<comment type="subcellular location">
    <subcellularLocation>
        <location evidence="1">Cell outer membrane</location>
    </subcellularLocation>
</comment>
<feature type="region of interest" description="Disordered" evidence="4">
    <location>
        <begin position="224"/>
        <end position="244"/>
    </location>
</feature>
<name>A0A1H7QH68_9GAMM</name>
<dbReference type="Gene3D" id="2.40.170.20">
    <property type="entry name" value="TonB-dependent receptor, beta-barrel domain"/>
    <property type="match status" value="1"/>
</dbReference>
<evidence type="ECO:0000256" key="3">
    <source>
        <dbReference type="ARBA" id="ARBA00023237"/>
    </source>
</evidence>
<organism evidence="5 6">
    <name type="scientific">Ectothiorhodospira marina</name>
    <dbReference type="NCBI Taxonomy" id="1396821"/>
    <lineage>
        <taxon>Bacteria</taxon>
        <taxon>Pseudomonadati</taxon>
        <taxon>Pseudomonadota</taxon>
        <taxon>Gammaproteobacteria</taxon>
        <taxon>Chromatiales</taxon>
        <taxon>Ectothiorhodospiraceae</taxon>
        <taxon>Ectothiorhodospira</taxon>
    </lineage>
</organism>
<protein>
    <submittedName>
        <fullName evidence="5">Outer membrane receptor proteins, mostly Fe transport</fullName>
    </submittedName>
</protein>
<reference evidence="6" key="1">
    <citation type="submission" date="2016-10" db="EMBL/GenBank/DDBJ databases">
        <authorList>
            <person name="Varghese N."/>
            <person name="Submissions S."/>
        </authorList>
    </citation>
    <scope>NUCLEOTIDE SEQUENCE [LARGE SCALE GENOMIC DNA]</scope>
    <source>
        <strain evidence="6">DSM 241</strain>
    </source>
</reference>
<proteinExistence type="predicted"/>
<dbReference type="GO" id="GO:0009279">
    <property type="term" value="C:cell outer membrane"/>
    <property type="evidence" value="ECO:0007669"/>
    <property type="project" value="UniProtKB-SubCell"/>
</dbReference>
<evidence type="ECO:0000256" key="1">
    <source>
        <dbReference type="ARBA" id="ARBA00004442"/>
    </source>
</evidence>
<sequence>MSSSQSRLMTGGRWRRTPGFLLSVAVCLAVYEVHANEATHAGATNAHLETIMVRPIGQTPLDGERTAAGRYRFDARYIERFGGPDGSVDGVLRLVPGLQFGESALTTESLLDLRPESFSISGGRFYENQFLLDGMSITNRLDPASTNPNAISDVPGHEQSQFIDSALIGEIRVFDSNVPAEFSRFTGGVVEVETRRAGMEADGSVSYSTTRSDWVSYRTFTRDWDPDSGTLPPEPPGTPEFSRDRLSLNYATPVGEASGVVIGLSRARSSTPQVTLGRTRSQEQENTNLLLKLTTPLGDRGLIDWSVGYAPYSNDRFIVDAKDSDFTIKGGGYSSTGNLEYAGDRLDHQFRVGVNYSENSRSAPKDFFNWANTRSIDWGRRADVGNSRQGGFGDLDKEQGSLSFRWMAETMGNDLGQAEVRHRFGAEANHQRYRFQRDEDLYVYQNPVINSEVQCRGNRYDCQQREQYFSTRSVYPADDVEVSLNEAGLFGETTLNWRRVTGTVGLRYDYDDFLGNHDIAYRTRGSLDVFDDGRTVVRAGANRYYGAALLTYKLREARAPFFREYRGTTQNVVRDWEADSGEGTFRYVFEDLDTPFSDEIMVGLRQAVLGGVFDLQLVQRDNRDEFARTTTDTQPDGYRYYLMNNDGHSRYRGVSASWYREFGETLVGLHLTYSETRTSNADYDDPVDATGSGQYVSYRGERIRYGELDILREDFARPVVANLSLSRHFGERIRADLNTRYRGRQFVITRTGRVVDGELVELPSGERVFEQLDEYERESRPVTFITDLSLSYSQPMPRSTALTAQVQVNNLFNERTHTVPSGQSGVEIGRHYWVSLKYDF</sequence>
<dbReference type="STRING" id="1396821.SAMN05444515_11744"/>
<dbReference type="InterPro" id="IPR010917">
    <property type="entry name" value="TonB_rcpt_CS"/>
</dbReference>
<dbReference type="AlphaFoldDB" id="A0A1H7QH68"/>
<evidence type="ECO:0000256" key="2">
    <source>
        <dbReference type="ARBA" id="ARBA00023136"/>
    </source>
</evidence>